<proteinExistence type="predicted"/>
<reference evidence="5" key="1">
    <citation type="submission" date="2017-02" db="UniProtKB">
        <authorList>
            <consortium name="WormBaseParasite"/>
        </authorList>
    </citation>
    <scope>IDENTIFICATION</scope>
</reference>
<dbReference type="WBParaSite" id="HNAJ_0000994901-mRNA-1">
    <property type="protein sequence ID" value="HNAJ_0000994901-mRNA-1"/>
    <property type="gene ID" value="HNAJ_0000994901"/>
</dbReference>
<dbReference type="InterPro" id="IPR007110">
    <property type="entry name" value="Ig-like_dom"/>
</dbReference>
<feature type="domain" description="Ig-like" evidence="2">
    <location>
        <begin position="32"/>
        <end position="132"/>
    </location>
</feature>
<reference evidence="3 4" key="2">
    <citation type="submission" date="2018-11" db="EMBL/GenBank/DDBJ databases">
        <authorList>
            <consortium name="Pathogen Informatics"/>
        </authorList>
    </citation>
    <scope>NUCLEOTIDE SEQUENCE [LARGE SCALE GENOMIC DNA]</scope>
</reference>
<dbReference type="Proteomes" id="UP000278807">
    <property type="component" value="Unassembled WGS sequence"/>
</dbReference>
<name>A0A0R3TQW5_RODNA</name>
<evidence type="ECO:0000313" key="3">
    <source>
        <dbReference type="EMBL" id="VDO06799.1"/>
    </source>
</evidence>
<feature type="chain" id="PRO_5043131975" evidence="1">
    <location>
        <begin position="25"/>
        <end position="204"/>
    </location>
</feature>
<evidence type="ECO:0000313" key="4">
    <source>
        <dbReference type="Proteomes" id="UP000278807"/>
    </source>
</evidence>
<dbReference type="Pfam" id="PF13927">
    <property type="entry name" value="Ig_3"/>
    <property type="match status" value="1"/>
</dbReference>
<keyword evidence="1" id="KW-0732">Signal</keyword>
<organism evidence="5">
    <name type="scientific">Rodentolepis nana</name>
    <name type="common">Dwarf tapeworm</name>
    <name type="synonym">Hymenolepis nana</name>
    <dbReference type="NCBI Taxonomy" id="102285"/>
    <lineage>
        <taxon>Eukaryota</taxon>
        <taxon>Metazoa</taxon>
        <taxon>Spiralia</taxon>
        <taxon>Lophotrochozoa</taxon>
        <taxon>Platyhelminthes</taxon>
        <taxon>Cestoda</taxon>
        <taxon>Eucestoda</taxon>
        <taxon>Cyclophyllidea</taxon>
        <taxon>Hymenolepididae</taxon>
        <taxon>Rodentolepis</taxon>
    </lineage>
</organism>
<dbReference type="STRING" id="102285.A0A0R3TQW5"/>
<dbReference type="EMBL" id="UZAE01012813">
    <property type="protein sequence ID" value="VDO06799.1"/>
    <property type="molecule type" value="Genomic_DNA"/>
</dbReference>
<keyword evidence="4" id="KW-1185">Reference proteome</keyword>
<feature type="domain" description="Ig-like" evidence="2">
    <location>
        <begin position="134"/>
        <end position="204"/>
    </location>
</feature>
<sequence>MFGQISLDSQLIFVLCGLFNLSLSQDVYQIPPSFTALPPREIIHTPGQPFKVPCAASGHPQPRLEWYLNGERLAVSRSGITSTSKWSSEGRNAIVDRKHDGLWDLSELFVPGRFSAGWLYCVAINPIGRAISSPVWSKLAQIDESKPCETRTITLRDQPFLRLNCTVPESSPSATVRWMYRQPNGFMEFIHENRTFAMDDDGEL</sequence>
<dbReference type="SUPFAM" id="SSF48726">
    <property type="entry name" value="Immunoglobulin"/>
    <property type="match status" value="1"/>
</dbReference>
<dbReference type="InterPro" id="IPR036179">
    <property type="entry name" value="Ig-like_dom_sf"/>
</dbReference>
<dbReference type="AlphaFoldDB" id="A0A0R3TQW5"/>
<evidence type="ECO:0000256" key="1">
    <source>
        <dbReference type="SAM" id="SignalP"/>
    </source>
</evidence>
<feature type="signal peptide" evidence="1">
    <location>
        <begin position="1"/>
        <end position="24"/>
    </location>
</feature>
<protein>
    <submittedName>
        <fullName evidence="5">Ig-like domain-containing protein</fullName>
    </submittedName>
</protein>
<dbReference type="PROSITE" id="PS50835">
    <property type="entry name" value="IG_LIKE"/>
    <property type="match status" value="2"/>
</dbReference>
<dbReference type="Gene3D" id="2.60.40.10">
    <property type="entry name" value="Immunoglobulins"/>
    <property type="match status" value="1"/>
</dbReference>
<gene>
    <name evidence="3" type="ORF">HNAJ_LOCUS9944</name>
</gene>
<dbReference type="InterPro" id="IPR013783">
    <property type="entry name" value="Ig-like_fold"/>
</dbReference>
<dbReference type="OrthoDB" id="6089342at2759"/>
<evidence type="ECO:0000259" key="2">
    <source>
        <dbReference type="PROSITE" id="PS50835"/>
    </source>
</evidence>
<accession>A0A0R3TQW5</accession>
<evidence type="ECO:0000313" key="5">
    <source>
        <dbReference type="WBParaSite" id="HNAJ_0000994901-mRNA-1"/>
    </source>
</evidence>